<feature type="compositionally biased region" description="Low complexity" evidence="1">
    <location>
        <begin position="27"/>
        <end position="57"/>
    </location>
</feature>
<dbReference type="InterPro" id="IPR024535">
    <property type="entry name" value="RHGA/B-epi-like_pectate_lyase"/>
</dbReference>
<dbReference type="Gene3D" id="2.160.20.10">
    <property type="entry name" value="Single-stranded right-handed beta-helix, Pectin lyase-like"/>
    <property type="match status" value="2"/>
</dbReference>
<dbReference type="PANTHER" id="PTHR33928">
    <property type="entry name" value="POLYGALACTURONASE QRT3"/>
    <property type="match status" value="1"/>
</dbReference>
<dbReference type="PANTHER" id="PTHR33928:SF2">
    <property type="entry name" value="PECTATE LYASE SUPERFAMILY PROTEIN DOMAIN-CONTAINING PROTEIN-RELATED"/>
    <property type="match status" value="1"/>
</dbReference>
<feature type="domain" description="Rhamnogalacturonase A/B/Epimerase-like pectate lyase" evidence="3">
    <location>
        <begin position="411"/>
        <end position="564"/>
    </location>
</feature>
<evidence type="ECO:0000313" key="4">
    <source>
        <dbReference type="EMBL" id="GAA5189755.1"/>
    </source>
</evidence>
<dbReference type="Proteomes" id="UP001501570">
    <property type="component" value="Unassembled WGS sequence"/>
</dbReference>
<feature type="chain" id="PRO_5046926983" description="Rhamnogalacturonase A/B/Epimerase-like pectate lyase domain-containing protein" evidence="2">
    <location>
        <begin position="23"/>
        <end position="709"/>
    </location>
</feature>
<dbReference type="EMBL" id="BAABJQ010000013">
    <property type="protein sequence ID" value="GAA5189755.1"/>
    <property type="molecule type" value="Genomic_DNA"/>
</dbReference>
<sequence>MLALAGSLLLALPLAWASQATAQPATAQPATAQPATAQPALAAHTTAAKKAPKPTGADTSWQKQPQERTFPADSGMVNVKTDYGAVGDGVHDDTAAIQAAIQGTIRRQDVSRILYFPAGTYLVSKPLVWKNPSGGFDAELTLQGENQGKTVIKLTDHNPLFQNATLPNSVIQTDSLNPSSADAAAGGGNNGFDNYLFDLTVDTGRGNPGANAVNFIGNNYCGLRDVTLRSGDPKHIGVAGLAMMRYATGPCMMKNLSVDGFQYGVEAGRQEYSVTFDNVALKNQLDAGIINTDNVLSIENLSSQNTVPAVENFGSSATGFSGLVTLIGATLKGGSHQVSAIQNFQTLYARNVVTTGYKSAISDSQMQPVKGATVTEYDSGPTYTQFGGGSSSLNLPVKPTPQFEETDLSKWASVVTFGADPTGAKDSAAAVQAAIDSGATTVYFPAGRYILNSPVTVRGNVRAIEGFDSRVVPNGPTYTSASATTRTPFFIFANDNDVIVDHIRFGNGSVTYPGLLYVQNNSSHAVTIRDTVFDRLDPGNLYQNGPNGTGDLFIEDVTGSGWTIQGPQHVYARQFDPEGGIPKVINDGGTLWVFGLKVERPSDATHVAGVIDTEDGGSTELLGGLIYPVVTVPVNQAAFVVNNSRASFVYAVSVHNPLVADPNTPDGDFKIQVQETQDGVTSNLLSTTVFAQDSRGPQGVMMPLYTSKP</sequence>
<proteinExistence type="predicted"/>
<protein>
    <recommendedName>
        <fullName evidence="3">Rhamnogalacturonase A/B/Epimerase-like pectate lyase domain-containing protein</fullName>
    </recommendedName>
</protein>
<keyword evidence="5" id="KW-1185">Reference proteome</keyword>
<evidence type="ECO:0000259" key="3">
    <source>
        <dbReference type="Pfam" id="PF12708"/>
    </source>
</evidence>
<dbReference type="InterPro" id="IPR012334">
    <property type="entry name" value="Pectin_lyas_fold"/>
</dbReference>
<dbReference type="Pfam" id="PF12708">
    <property type="entry name" value="Pect-lyase_RHGA_epim"/>
    <property type="match status" value="2"/>
</dbReference>
<evidence type="ECO:0000313" key="5">
    <source>
        <dbReference type="Proteomes" id="UP001501570"/>
    </source>
</evidence>
<evidence type="ECO:0000256" key="1">
    <source>
        <dbReference type="SAM" id="MobiDB-lite"/>
    </source>
</evidence>
<dbReference type="InterPro" id="IPR011050">
    <property type="entry name" value="Pectin_lyase_fold/virulence"/>
</dbReference>
<reference evidence="5" key="1">
    <citation type="journal article" date="2019" name="Int. J. Syst. Evol. Microbiol.">
        <title>The Global Catalogue of Microorganisms (GCM) 10K type strain sequencing project: providing services to taxonomists for standard genome sequencing and annotation.</title>
        <authorList>
            <consortium name="The Broad Institute Genomics Platform"/>
            <consortium name="The Broad Institute Genome Sequencing Center for Infectious Disease"/>
            <person name="Wu L."/>
            <person name="Ma J."/>
        </authorList>
    </citation>
    <scope>NUCLEOTIDE SEQUENCE [LARGE SCALE GENOMIC DNA]</scope>
    <source>
        <strain evidence="5">JCM 18304</strain>
    </source>
</reference>
<organism evidence="4 5">
    <name type="scientific">Rugosimonospora acidiphila</name>
    <dbReference type="NCBI Taxonomy" id="556531"/>
    <lineage>
        <taxon>Bacteria</taxon>
        <taxon>Bacillati</taxon>
        <taxon>Actinomycetota</taxon>
        <taxon>Actinomycetes</taxon>
        <taxon>Micromonosporales</taxon>
        <taxon>Micromonosporaceae</taxon>
        <taxon>Rugosimonospora</taxon>
    </lineage>
</organism>
<dbReference type="InterPro" id="IPR039279">
    <property type="entry name" value="QRT3-like"/>
</dbReference>
<name>A0ABP9S2I2_9ACTN</name>
<keyword evidence="2" id="KW-0732">Signal</keyword>
<accession>A0ABP9S2I2</accession>
<evidence type="ECO:0000256" key="2">
    <source>
        <dbReference type="SAM" id="SignalP"/>
    </source>
</evidence>
<dbReference type="SUPFAM" id="SSF51126">
    <property type="entry name" value="Pectin lyase-like"/>
    <property type="match status" value="2"/>
</dbReference>
<gene>
    <name evidence="4" type="ORF">GCM10023322_43170</name>
</gene>
<feature type="domain" description="Rhamnogalacturonase A/B/Epimerase-like pectate lyase" evidence="3">
    <location>
        <begin position="77"/>
        <end position="305"/>
    </location>
</feature>
<feature type="region of interest" description="Disordered" evidence="1">
    <location>
        <begin position="27"/>
        <end position="74"/>
    </location>
</feature>
<comment type="caution">
    <text evidence="4">The sequence shown here is derived from an EMBL/GenBank/DDBJ whole genome shotgun (WGS) entry which is preliminary data.</text>
</comment>
<feature type="signal peptide" evidence="2">
    <location>
        <begin position="1"/>
        <end position="22"/>
    </location>
</feature>